<protein>
    <submittedName>
        <fullName evidence="2">Uncharacterized protein</fullName>
    </submittedName>
</protein>
<evidence type="ECO:0000313" key="3">
    <source>
        <dbReference type="Proteomes" id="UP000054821"/>
    </source>
</evidence>
<reference evidence="2 3" key="1">
    <citation type="journal article" date="2016" name="Genome Announc.">
        <title>Draft Whole-Genome Sequence of Trichoderma gamsii T6085, a Promising Biocontrol Agent of Fusarium Head Blight on Wheat.</title>
        <authorList>
            <person name="Baroncelli R."/>
            <person name="Zapparata A."/>
            <person name="Piaggeschi G."/>
            <person name="Sarrocco S."/>
            <person name="Vannacci G."/>
        </authorList>
    </citation>
    <scope>NUCLEOTIDE SEQUENCE [LARGE SCALE GENOMIC DNA]</scope>
    <source>
        <strain evidence="2 3">T6085</strain>
    </source>
</reference>
<feature type="region of interest" description="Disordered" evidence="1">
    <location>
        <begin position="1"/>
        <end position="62"/>
    </location>
</feature>
<feature type="compositionally biased region" description="Polar residues" evidence="1">
    <location>
        <begin position="1"/>
        <end position="16"/>
    </location>
</feature>
<organism evidence="2 3">
    <name type="scientific">Trichoderma gamsii</name>
    <dbReference type="NCBI Taxonomy" id="398673"/>
    <lineage>
        <taxon>Eukaryota</taxon>
        <taxon>Fungi</taxon>
        <taxon>Dikarya</taxon>
        <taxon>Ascomycota</taxon>
        <taxon>Pezizomycotina</taxon>
        <taxon>Sordariomycetes</taxon>
        <taxon>Hypocreomycetidae</taxon>
        <taxon>Hypocreales</taxon>
        <taxon>Hypocreaceae</taxon>
        <taxon>Trichoderma</taxon>
    </lineage>
</organism>
<dbReference type="AlphaFoldDB" id="A0A2P4ZBJ5"/>
<dbReference type="EMBL" id="JPDN02000046">
    <property type="protein sequence ID" value="PON21673.1"/>
    <property type="molecule type" value="Genomic_DNA"/>
</dbReference>
<dbReference type="RefSeq" id="XP_018656226.1">
    <property type="nucleotide sequence ID" value="XM_018810540.1"/>
</dbReference>
<evidence type="ECO:0000256" key="1">
    <source>
        <dbReference type="SAM" id="MobiDB-lite"/>
    </source>
</evidence>
<keyword evidence="3" id="KW-1185">Reference proteome</keyword>
<gene>
    <name evidence="2" type="ORF">TGAM01_v209411</name>
</gene>
<comment type="caution">
    <text evidence="2">The sequence shown here is derived from an EMBL/GenBank/DDBJ whole genome shotgun (WGS) entry which is preliminary data.</text>
</comment>
<dbReference type="Proteomes" id="UP000054821">
    <property type="component" value="Unassembled WGS sequence"/>
</dbReference>
<sequence length="109" mass="12645">MDSKTDNIPSPNSRLLSQPLLDPTQNSEKKGLKESAGQLNYQTITTHSEETNIAPPRDDKTPHREWVMSTEYAAFEGYADQDAQAEMEVYYTDDQEEPWWICFVPFWLE</sequence>
<dbReference type="GeneID" id="29990623"/>
<feature type="compositionally biased region" description="Polar residues" evidence="1">
    <location>
        <begin position="37"/>
        <end position="46"/>
    </location>
</feature>
<name>A0A2P4ZBJ5_9HYPO</name>
<proteinExistence type="predicted"/>
<evidence type="ECO:0000313" key="2">
    <source>
        <dbReference type="EMBL" id="PON21673.1"/>
    </source>
</evidence>
<accession>A0A2P4ZBJ5</accession>